<evidence type="ECO:0000313" key="12">
    <source>
        <dbReference type="EMBL" id="CAJ0957489.1"/>
    </source>
</evidence>
<organism evidence="12 13">
    <name type="scientific">Ranitomeya imitator</name>
    <name type="common">mimic poison frog</name>
    <dbReference type="NCBI Taxonomy" id="111125"/>
    <lineage>
        <taxon>Eukaryota</taxon>
        <taxon>Metazoa</taxon>
        <taxon>Chordata</taxon>
        <taxon>Craniata</taxon>
        <taxon>Vertebrata</taxon>
        <taxon>Euteleostomi</taxon>
        <taxon>Amphibia</taxon>
        <taxon>Batrachia</taxon>
        <taxon>Anura</taxon>
        <taxon>Neobatrachia</taxon>
        <taxon>Hyloidea</taxon>
        <taxon>Dendrobatidae</taxon>
        <taxon>Dendrobatinae</taxon>
        <taxon>Ranitomeya</taxon>
    </lineage>
</organism>
<name>A0ABN9M2Z7_9NEOB</name>
<comment type="similarity">
    <text evidence="2 9">Belongs to the WD repeat coronin family.</text>
</comment>
<dbReference type="Pfam" id="PF00400">
    <property type="entry name" value="WD40"/>
    <property type="match status" value="2"/>
</dbReference>
<comment type="caution">
    <text evidence="12">The sequence shown here is derived from an EMBL/GenBank/DDBJ whole genome shotgun (WGS) entry which is preliminary data.</text>
</comment>
<dbReference type="SMART" id="SM00320">
    <property type="entry name" value="WD40"/>
    <property type="match status" value="2"/>
</dbReference>
<evidence type="ECO:0000256" key="7">
    <source>
        <dbReference type="ARBA" id="ARBA00024838"/>
    </source>
</evidence>
<evidence type="ECO:0000256" key="10">
    <source>
        <dbReference type="SAM" id="Phobius"/>
    </source>
</evidence>
<dbReference type="InterPro" id="IPR001680">
    <property type="entry name" value="WD40_rpt"/>
</dbReference>
<feature type="domain" description="DUF1899" evidence="11">
    <location>
        <begin position="3"/>
        <end position="65"/>
    </location>
</feature>
<evidence type="ECO:0000256" key="4">
    <source>
        <dbReference type="ARBA" id="ARBA00022574"/>
    </source>
</evidence>
<dbReference type="InterPro" id="IPR015505">
    <property type="entry name" value="Coronin"/>
</dbReference>
<keyword evidence="3" id="KW-0963">Cytoplasm</keyword>
<proteinExistence type="inferred from homology"/>
<evidence type="ECO:0000256" key="1">
    <source>
        <dbReference type="ARBA" id="ARBA00004496"/>
    </source>
</evidence>
<evidence type="ECO:0000256" key="6">
    <source>
        <dbReference type="ARBA" id="ARBA00023203"/>
    </source>
</evidence>
<dbReference type="PROSITE" id="PS50082">
    <property type="entry name" value="WD_REPEATS_2"/>
    <property type="match status" value="1"/>
</dbReference>
<evidence type="ECO:0000259" key="11">
    <source>
        <dbReference type="SMART" id="SM01166"/>
    </source>
</evidence>
<gene>
    <name evidence="12" type="ORF">RIMI_LOCUS15990687</name>
</gene>
<evidence type="ECO:0000256" key="5">
    <source>
        <dbReference type="ARBA" id="ARBA00022737"/>
    </source>
</evidence>
<evidence type="ECO:0000256" key="9">
    <source>
        <dbReference type="RuleBase" id="RU280818"/>
    </source>
</evidence>
<feature type="repeat" description="WD" evidence="8">
    <location>
        <begin position="139"/>
        <end position="180"/>
    </location>
</feature>
<keyword evidence="10" id="KW-0812">Transmembrane</keyword>
<keyword evidence="13" id="KW-1185">Reference proteome</keyword>
<dbReference type="PANTHER" id="PTHR10856:SF20">
    <property type="entry name" value="CORONIN-7"/>
    <property type="match status" value="1"/>
</dbReference>
<accession>A0ABN9M2Z7</accession>
<dbReference type="EMBL" id="CAUEEQ010043938">
    <property type="protein sequence ID" value="CAJ0957489.1"/>
    <property type="molecule type" value="Genomic_DNA"/>
</dbReference>
<dbReference type="InterPro" id="IPR015943">
    <property type="entry name" value="WD40/YVTN_repeat-like_dom_sf"/>
</dbReference>
<dbReference type="InterPro" id="IPR036322">
    <property type="entry name" value="WD40_repeat_dom_sf"/>
</dbReference>
<evidence type="ECO:0000256" key="3">
    <source>
        <dbReference type="ARBA" id="ARBA00022490"/>
    </source>
</evidence>
<reference evidence="12" key="1">
    <citation type="submission" date="2023-07" db="EMBL/GenBank/DDBJ databases">
        <authorList>
            <person name="Stuckert A."/>
        </authorList>
    </citation>
    <scope>NUCLEOTIDE SEQUENCE</scope>
</reference>
<dbReference type="PANTHER" id="PTHR10856">
    <property type="entry name" value="CORONIN"/>
    <property type="match status" value="1"/>
</dbReference>
<feature type="transmembrane region" description="Helical" evidence="10">
    <location>
        <begin position="209"/>
        <end position="239"/>
    </location>
</feature>
<protein>
    <recommendedName>
        <fullName evidence="9">Coronin</fullName>
    </recommendedName>
</protein>
<keyword evidence="6" id="KW-0009">Actin-binding</keyword>
<comment type="function">
    <text evidence="7">F-actin regulator involved in anterograde Golgi to endosome transport: upon ubiquitination via 'Lys-33'-linked ubiquitin chains by the BCR(KLHL20) E3 ubiquitin ligase complex, interacts with EPS15 and localizes to the trans-Golgi network, where it promotes actin polymerization, thereby facilitating post-Golgi trafficking. May play a role in the maintenance of the Golgi apparatus morphology.</text>
</comment>
<dbReference type="Proteomes" id="UP001176940">
    <property type="component" value="Unassembled WGS sequence"/>
</dbReference>
<dbReference type="InterPro" id="IPR015048">
    <property type="entry name" value="DUF1899"/>
</dbReference>
<keyword evidence="10" id="KW-0472">Membrane</keyword>
<keyword evidence="10" id="KW-1133">Transmembrane helix</keyword>
<comment type="subcellular location">
    <subcellularLocation>
        <location evidence="1">Cytoplasm</location>
    </subcellularLocation>
</comment>
<dbReference type="SUPFAM" id="SSF50978">
    <property type="entry name" value="WD40 repeat-like"/>
    <property type="match status" value="1"/>
</dbReference>
<dbReference type="Pfam" id="PF08953">
    <property type="entry name" value="DUF1899"/>
    <property type="match status" value="1"/>
</dbReference>
<dbReference type="SMART" id="SM01166">
    <property type="entry name" value="DUF1899"/>
    <property type="match status" value="1"/>
</dbReference>
<evidence type="ECO:0000256" key="2">
    <source>
        <dbReference type="ARBA" id="ARBA00009482"/>
    </source>
</evidence>
<keyword evidence="5 9" id="KW-0677">Repeat</keyword>
<keyword evidence="4 8" id="KW-0853">WD repeat</keyword>
<evidence type="ECO:0000313" key="13">
    <source>
        <dbReference type="Proteomes" id="UP001176940"/>
    </source>
</evidence>
<sequence length="459" mass="48312">MNRFKTSKYKNCIPKIPKKEGWITDIGGVSTSTSGNNIRCGHRRIVYSTDSPGVLGLTSLQVEQGEKRKISRLHCHSDVVTDFAFSPFDDDLLATGSADQSEVHKKMAILMFRFVFSAFNVKLWHLSETGDVGDSAATLTVKGGHVKALQFHPSADALLVSAAGKSVQVWDLSRDSALAAIPLLHTPAVLLHSVLLLSCCCRNLLLQLLSAFLVVPLCLASVAALSLAALSLLSAVLFLSEQIPTCSFVLHSFLLFPYLHLLCEQVPTCSFILHIRTCTSCVNRSLPVPSCTTPTRPVSHCACQPCVSAVPASPVSLPCLPALCLCRACQPCVSAVPASPVSLPCLPALCLCCACQPCVSAVPASPVSLLCLPALCLCCACQPCVSAVPASPVSLLCLPALCLCCAASPVSLPCLPALCLCHVSLPCLPALCLCRACQPCVSAVPAYSLSFIRSSASPA</sequence>
<evidence type="ECO:0000256" key="8">
    <source>
        <dbReference type="PROSITE-ProRule" id="PRU00221"/>
    </source>
</evidence>
<dbReference type="Gene3D" id="2.130.10.10">
    <property type="entry name" value="YVTN repeat-like/Quinoprotein amine dehydrogenase"/>
    <property type="match status" value="1"/>
</dbReference>